<evidence type="ECO:0000313" key="8">
    <source>
        <dbReference type="Proteomes" id="UP000018890"/>
    </source>
</evidence>
<evidence type="ECO:0000256" key="3">
    <source>
        <dbReference type="ARBA" id="ARBA00022989"/>
    </source>
</evidence>
<evidence type="ECO:0000256" key="2">
    <source>
        <dbReference type="ARBA" id="ARBA00022692"/>
    </source>
</evidence>
<keyword evidence="8" id="KW-1185">Reference proteome</keyword>
<dbReference type="AlphaFoldDB" id="W4Q058"/>
<feature type="transmembrane region" description="Helical" evidence="6">
    <location>
        <begin position="41"/>
        <end position="60"/>
    </location>
</feature>
<evidence type="ECO:0000256" key="1">
    <source>
        <dbReference type="ARBA" id="ARBA00004141"/>
    </source>
</evidence>
<keyword evidence="3 6" id="KW-1133">Transmembrane helix</keyword>
<gene>
    <name evidence="7" type="ORF">JCM9140_1373</name>
</gene>
<evidence type="ECO:0000256" key="5">
    <source>
        <dbReference type="PIRSR" id="PIRSR604254-1"/>
    </source>
</evidence>
<keyword evidence="5" id="KW-0479">Metal-binding</keyword>
<organism evidence="7 8">
    <name type="scientific">Halalkalibacter wakoensis JCM 9140</name>
    <dbReference type="NCBI Taxonomy" id="1236970"/>
    <lineage>
        <taxon>Bacteria</taxon>
        <taxon>Bacillati</taxon>
        <taxon>Bacillota</taxon>
        <taxon>Bacilli</taxon>
        <taxon>Bacillales</taxon>
        <taxon>Bacillaceae</taxon>
        <taxon>Halalkalibacter</taxon>
    </lineage>
</organism>
<proteinExistence type="predicted"/>
<dbReference type="STRING" id="1236970.JCM9140_1373"/>
<dbReference type="GO" id="GO:0016020">
    <property type="term" value="C:membrane"/>
    <property type="evidence" value="ECO:0007669"/>
    <property type="project" value="UniProtKB-SubCell"/>
</dbReference>
<evidence type="ECO:0000256" key="4">
    <source>
        <dbReference type="ARBA" id="ARBA00023136"/>
    </source>
</evidence>
<keyword evidence="5" id="KW-0862">Zinc</keyword>
<comment type="caution">
    <text evidence="7">The sequence shown here is derived from an EMBL/GenBank/DDBJ whole genome shotgun (WGS) entry which is preliminary data.</text>
</comment>
<dbReference type="InterPro" id="IPR004254">
    <property type="entry name" value="AdipoR/HlyIII-related"/>
</dbReference>
<comment type="subcellular location">
    <subcellularLocation>
        <location evidence="1">Membrane</location>
        <topology evidence="1">Multi-pass membrane protein</topology>
    </subcellularLocation>
</comment>
<dbReference type="EMBL" id="BAUT01000009">
    <property type="protein sequence ID" value="GAE25382.1"/>
    <property type="molecule type" value="Genomic_DNA"/>
</dbReference>
<dbReference type="Pfam" id="PF03006">
    <property type="entry name" value="HlyIII"/>
    <property type="match status" value="1"/>
</dbReference>
<reference evidence="7" key="1">
    <citation type="journal article" date="2014" name="Genome Announc.">
        <title>Draft Genome Sequences of Three Alkaliphilic Bacillus Strains, Bacillus wakoensis JCM 9140T, Bacillus akibai JCM 9157T, and Bacillus hemicellulosilyticus JCM 9152T.</title>
        <authorList>
            <person name="Yuki M."/>
            <person name="Oshima K."/>
            <person name="Suda W."/>
            <person name="Oshida Y."/>
            <person name="Kitamura K."/>
            <person name="Iida T."/>
            <person name="Hattori M."/>
            <person name="Ohkuma M."/>
        </authorList>
    </citation>
    <scope>NUCLEOTIDE SEQUENCE [LARGE SCALE GENOMIC DNA]</scope>
    <source>
        <strain evidence="7">JCM 9140</strain>
    </source>
</reference>
<keyword evidence="4 6" id="KW-0472">Membrane</keyword>
<evidence type="ECO:0000313" key="7">
    <source>
        <dbReference type="EMBL" id="GAE25382.1"/>
    </source>
</evidence>
<protein>
    <submittedName>
        <fullName evidence="7">Membrane protein hemolysin III homolog</fullName>
    </submittedName>
</protein>
<keyword evidence="2 6" id="KW-0812">Transmembrane</keyword>
<evidence type="ECO:0000256" key="6">
    <source>
        <dbReference type="SAM" id="Phobius"/>
    </source>
</evidence>
<feature type="binding site" evidence="5">
    <location>
        <position position="71"/>
    </location>
    <ligand>
        <name>Zn(2+)</name>
        <dbReference type="ChEBI" id="CHEBI:29105"/>
    </ligand>
</feature>
<sequence length="90" mass="10322">MFKSFFVKKYLHLSTLLYVLMGWMIVFAWGPLVENVSTQGLAFLVIGGVLYSVGAIFYVWRGFSYHHAIWHLFVVAGTIMHFFSVLTLLS</sequence>
<feature type="transmembrane region" description="Helical" evidence="6">
    <location>
        <begin position="12"/>
        <end position="29"/>
    </location>
</feature>
<accession>W4Q058</accession>
<feature type="binding site" evidence="5">
    <location>
        <position position="67"/>
    </location>
    <ligand>
        <name>Zn(2+)</name>
        <dbReference type="ChEBI" id="CHEBI:29105"/>
    </ligand>
</feature>
<dbReference type="GO" id="GO:0046872">
    <property type="term" value="F:metal ion binding"/>
    <property type="evidence" value="ECO:0007669"/>
    <property type="project" value="UniProtKB-KW"/>
</dbReference>
<dbReference type="Proteomes" id="UP000018890">
    <property type="component" value="Unassembled WGS sequence"/>
</dbReference>
<name>W4Q058_9BACI</name>
<feature type="transmembrane region" description="Helical" evidence="6">
    <location>
        <begin position="69"/>
        <end position="89"/>
    </location>
</feature>